<reference evidence="1 2" key="1">
    <citation type="journal article" date="2011" name="J. Bacteriol.">
        <title>Genome sequence of Chthoniobacter flavus Ellin428, an aerobic heterotrophic soil bacterium.</title>
        <authorList>
            <person name="Kant R."/>
            <person name="van Passel M.W."/>
            <person name="Palva A."/>
            <person name="Lucas S."/>
            <person name="Lapidus A."/>
            <person name="Glavina Del Rio T."/>
            <person name="Dalin E."/>
            <person name="Tice H."/>
            <person name="Bruce D."/>
            <person name="Goodwin L."/>
            <person name="Pitluck S."/>
            <person name="Larimer F.W."/>
            <person name="Land M.L."/>
            <person name="Hauser L."/>
            <person name="Sangwan P."/>
            <person name="de Vos W.M."/>
            <person name="Janssen P.H."/>
            <person name="Smidt H."/>
        </authorList>
    </citation>
    <scope>NUCLEOTIDE SEQUENCE [LARGE SCALE GENOMIC DNA]</scope>
    <source>
        <strain evidence="1 2">Ellin428</strain>
    </source>
</reference>
<accession>B4DBX0</accession>
<name>B4DBX0_9BACT</name>
<comment type="caution">
    <text evidence="1">The sequence shown here is derived from an EMBL/GenBank/DDBJ whole genome shotgun (WGS) entry which is preliminary data.</text>
</comment>
<evidence type="ECO:0000313" key="2">
    <source>
        <dbReference type="Proteomes" id="UP000005824"/>
    </source>
</evidence>
<dbReference type="Proteomes" id="UP000005824">
    <property type="component" value="Unassembled WGS sequence"/>
</dbReference>
<dbReference type="EMBL" id="ABVL01000041">
    <property type="protein sequence ID" value="EDY16086.1"/>
    <property type="molecule type" value="Genomic_DNA"/>
</dbReference>
<dbReference type="InParanoid" id="B4DBX0"/>
<sequence>MYGPGIFNHKIDTIETVRPAGHSHEHEEEALYL</sequence>
<protein>
    <submittedName>
        <fullName evidence="1">Uncharacterized protein</fullName>
    </submittedName>
</protein>
<proteinExistence type="predicted"/>
<evidence type="ECO:0000313" key="1">
    <source>
        <dbReference type="EMBL" id="EDY16086.1"/>
    </source>
</evidence>
<organism evidence="1 2">
    <name type="scientific">Chthoniobacter flavus Ellin428</name>
    <dbReference type="NCBI Taxonomy" id="497964"/>
    <lineage>
        <taxon>Bacteria</taxon>
        <taxon>Pseudomonadati</taxon>
        <taxon>Verrucomicrobiota</taxon>
        <taxon>Spartobacteria</taxon>
        <taxon>Chthoniobacterales</taxon>
        <taxon>Chthoniobacteraceae</taxon>
        <taxon>Chthoniobacter</taxon>
    </lineage>
</organism>
<gene>
    <name evidence="1" type="ORF">CfE428DRAFT_6411</name>
</gene>
<dbReference type="STRING" id="497964.CfE428DRAFT_6411"/>
<dbReference type="AlphaFoldDB" id="B4DBX0"/>
<keyword evidence="2" id="KW-1185">Reference proteome</keyword>